<name>A0ACB8QSF6_9AGAM</name>
<reference evidence="1" key="2">
    <citation type="journal article" date="2022" name="New Phytol.">
        <title>Evolutionary transition to the ectomycorrhizal habit in the genomes of a hyperdiverse lineage of mushroom-forming fungi.</title>
        <authorList>
            <person name="Looney B."/>
            <person name="Miyauchi S."/>
            <person name="Morin E."/>
            <person name="Drula E."/>
            <person name="Courty P.E."/>
            <person name="Kohler A."/>
            <person name="Kuo A."/>
            <person name="LaButti K."/>
            <person name="Pangilinan J."/>
            <person name="Lipzen A."/>
            <person name="Riley R."/>
            <person name="Andreopoulos W."/>
            <person name="He G."/>
            <person name="Johnson J."/>
            <person name="Nolan M."/>
            <person name="Tritt A."/>
            <person name="Barry K.W."/>
            <person name="Grigoriev I.V."/>
            <person name="Nagy L.G."/>
            <person name="Hibbett D."/>
            <person name="Henrissat B."/>
            <person name="Matheny P.B."/>
            <person name="Labbe J."/>
            <person name="Martin F.M."/>
        </authorList>
    </citation>
    <scope>NUCLEOTIDE SEQUENCE</scope>
    <source>
        <strain evidence="1">EC-137</strain>
    </source>
</reference>
<dbReference type="EMBL" id="MU273502">
    <property type="protein sequence ID" value="KAI0034366.1"/>
    <property type="molecule type" value="Genomic_DNA"/>
</dbReference>
<reference evidence="1" key="1">
    <citation type="submission" date="2021-02" db="EMBL/GenBank/DDBJ databases">
        <authorList>
            <consortium name="DOE Joint Genome Institute"/>
            <person name="Ahrendt S."/>
            <person name="Looney B.P."/>
            <person name="Miyauchi S."/>
            <person name="Morin E."/>
            <person name="Drula E."/>
            <person name="Courty P.E."/>
            <person name="Chicoki N."/>
            <person name="Fauchery L."/>
            <person name="Kohler A."/>
            <person name="Kuo A."/>
            <person name="Labutti K."/>
            <person name="Pangilinan J."/>
            <person name="Lipzen A."/>
            <person name="Riley R."/>
            <person name="Andreopoulos W."/>
            <person name="He G."/>
            <person name="Johnson J."/>
            <person name="Barry K.W."/>
            <person name="Grigoriev I.V."/>
            <person name="Nagy L."/>
            <person name="Hibbett D."/>
            <person name="Henrissat B."/>
            <person name="Matheny P.B."/>
            <person name="Labbe J."/>
            <person name="Martin F."/>
        </authorList>
    </citation>
    <scope>NUCLEOTIDE SEQUENCE</scope>
    <source>
        <strain evidence="1">EC-137</strain>
    </source>
</reference>
<keyword evidence="2" id="KW-1185">Reference proteome</keyword>
<accession>A0ACB8QSF6</accession>
<organism evidence="1 2">
    <name type="scientific">Vararia minispora EC-137</name>
    <dbReference type="NCBI Taxonomy" id="1314806"/>
    <lineage>
        <taxon>Eukaryota</taxon>
        <taxon>Fungi</taxon>
        <taxon>Dikarya</taxon>
        <taxon>Basidiomycota</taxon>
        <taxon>Agaricomycotina</taxon>
        <taxon>Agaricomycetes</taxon>
        <taxon>Russulales</taxon>
        <taxon>Lachnocladiaceae</taxon>
        <taxon>Vararia</taxon>
    </lineage>
</organism>
<evidence type="ECO:0000313" key="1">
    <source>
        <dbReference type="EMBL" id="KAI0034366.1"/>
    </source>
</evidence>
<proteinExistence type="predicted"/>
<dbReference type="Proteomes" id="UP000814128">
    <property type="component" value="Unassembled WGS sequence"/>
</dbReference>
<evidence type="ECO:0000313" key="2">
    <source>
        <dbReference type="Proteomes" id="UP000814128"/>
    </source>
</evidence>
<sequence>MHVLLSALVDHPVSLFISVTFLAFVLHVAYHLLLSPLSKVPGPWYAAVSDLWLTSHTLRLEKCKTIHGLLEKYGPIVRVGPNRVVFRDSLTAKTVYMNPTFYKSSYYKTLQMNDDDHAMTTLEHAEHAARRKGYASHYVPSNIATFQSEVQQYSVDLVDVLDNLAGKSSVDSLTLLRQYMVDVVTSVSFGCHVGALAKWAMDAEDEFCTAVGDFPKRGMLRGALPPWLWNLVCLIPIPRWQLLCRADTIMSKFVSERVYEARAQMTAGGHPDKKTLVHHLLEHKLSPAGASMSDREIIAEHMAHFVAGCDTTAITFTYMLWELSRREDITQNLQAELDAVMPDSKTVPDLSVLLNLPYLNAFIKEGLRMYSATPSLLERVVPTSMSRSSSSAEPFEAMGYILPPGTIVATQAWSVHRDASVFYSPETFAPERWLNAGPAALRTMEQHLMPFGLGTRVCGGMNFANIILRVGIASLLRNFDILVGSGTNERSMAILDSGFVVFPAAMKCNLTFRPRQQR</sequence>
<gene>
    <name evidence="1" type="ORF">K488DRAFT_45698</name>
</gene>
<protein>
    <submittedName>
        <fullName evidence="1">Cytochrome P450</fullName>
    </submittedName>
</protein>
<comment type="caution">
    <text evidence="1">The sequence shown here is derived from an EMBL/GenBank/DDBJ whole genome shotgun (WGS) entry which is preliminary data.</text>
</comment>